<dbReference type="SMART" id="SM00050">
    <property type="entry name" value="DISIN"/>
    <property type="match status" value="1"/>
</dbReference>
<gene>
    <name evidence="4" type="ORF">DGYR_LOCUS9894</name>
</gene>
<dbReference type="OrthoDB" id="408612at2759"/>
<dbReference type="GO" id="GO:0005634">
    <property type="term" value="C:nucleus"/>
    <property type="evidence" value="ECO:0007669"/>
    <property type="project" value="TreeGrafter"/>
</dbReference>
<dbReference type="AlphaFoldDB" id="A0A7I8W5G9"/>
<proteinExistence type="predicted"/>
<evidence type="ECO:0000313" key="4">
    <source>
        <dbReference type="EMBL" id="CAD5122034.1"/>
    </source>
</evidence>
<keyword evidence="5" id="KW-1185">Reference proteome</keyword>
<feature type="transmembrane region" description="Helical" evidence="2">
    <location>
        <begin position="851"/>
        <end position="871"/>
    </location>
</feature>
<dbReference type="GO" id="GO:0003950">
    <property type="term" value="F:NAD+ poly-ADP-ribosyltransferase activity"/>
    <property type="evidence" value="ECO:0007669"/>
    <property type="project" value="InterPro"/>
</dbReference>
<reference evidence="4 5" key="1">
    <citation type="submission" date="2020-08" db="EMBL/GenBank/DDBJ databases">
        <authorList>
            <person name="Hejnol A."/>
        </authorList>
    </citation>
    <scope>NUCLEOTIDE SEQUENCE [LARGE SCALE GENOMIC DNA]</scope>
</reference>
<protein>
    <submittedName>
        <fullName evidence="4">DgyrCDS10487</fullName>
    </submittedName>
</protein>
<evidence type="ECO:0000256" key="2">
    <source>
        <dbReference type="SAM" id="Phobius"/>
    </source>
</evidence>
<comment type="caution">
    <text evidence="4">The sequence shown here is derived from an EMBL/GenBank/DDBJ whole genome shotgun (WGS) entry which is preliminary data.</text>
</comment>
<evidence type="ECO:0000256" key="1">
    <source>
        <dbReference type="PROSITE-ProRule" id="PRU00068"/>
    </source>
</evidence>
<name>A0A7I8W5G9_9ANNE</name>
<dbReference type="Gene3D" id="4.10.70.10">
    <property type="entry name" value="Disintegrin domain"/>
    <property type="match status" value="1"/>
</dbReference>
<organism evidence="4 5">
    <name type="scientific">Dimorphilus gyrociliatus</name>
    <dbReference type="NCBI Taxonomy" id="2664684"/>
    <lineage>
        <taxon>Eukaryota</taxon>
        <taxon>Metazoa</taxon>
        <taxon>Spiralia</taxon>
        <taxon>Lophotrochozoa</taxon>
        <taxon>Annelida</taxon>
        <taxon>Polychaeta</taxon>
        <taxon>Polychaeta incertae sedis</taxon>
        <taxon>Dinophilidae</taxon>
        <taxon>Dimorphilus</taxon>
    </lineage>
</organism>
<sequence length="946" mass="107893">MAAMIQKLNPDESVSTVVDCVQRISTRSYVNNKQALTATQWRWYIKINLRGSWEWCPFETTSNIPCQYILEIKYTSGQDIYRFKANLISKLHSSNKKNIFLLNLKTDEILNLTNHDKTSIRRRPLFIDSSMLIEEKSYPSPNEPVEFKLSQLHAVPKYWSPLDNSTNYELIPLNPNDNEFQWVNMRYKVAGVSLKILDVCRIQNTKLWQSFVTKKNLMKNKKELILFHGTQSEFSVQAILSQNIDPRLNARKVHGSGSYFTPFPVVAHNYTKGNIRWVFICRVCAGDYTKGSEKYVRPPPKNPLEPQEELYDSVVDNFDAKMWYSGSLDGVKGSSVRGSLSDNGDFIGWIRTIDTSMFISYDKKGKLKGAVVRRGQNETHERKKRKWKKETNQKNICSIHVLVTRTALESLNREWRDMRRVWPTSRAATVSLIASTLTYASEQLDDVINLRLERVIFADESYCSNKHMKHSRICQKHANRSSTVELLKELACNGPGLLATACLGLIIDFSKVNKVKDRVLADGFVGAWAGRQNRGKNTCSFNTIYVNLKKSDRTIIEFEKLHILTTHLVGRALGMSNSALLKKNIVKFEEKVKKDIYNGISKFGEWNFHGVRGEMKSFCGNGKVEEGEQCDSEGACCSKSCRLKPFASCDDTLSCCLEDCTLAPRFHPCRSTITLNCSVNLICSGNSPECVRTISKVASSTWCGRSDRCSLGQCYSACKGLEDSLVEIGFERNLVKSRECRKKDNACYPRCKMAFSRKCLDLGSIKLGKFKKHLKRIITTFYNLTLLNQKFVKALKSRTAFQYGTECGQKKYCHPEKGCITLSSFTAKMKSFHAADENPKNGNVQNIGKRFGLVLVFVAIIIFVLTLTAAFRSKERWRLFKRQRHKKTEEEIKSLLESSQDIDDKETTANITPDCMAKNNSRAQQKYYNVGDKDKLFCNIRNSSVT</sequence>
<dbReference type="Gene3D" id="3.90.228.10">
    <property type="match status" value="1"/>
</dbReference>
<dbReference type="PANTHER" id="PTHR45740">
    <property type="entry name" value="POLY [ADP-RIBOSE] POLYMERASE"/>
    <property type="match status" value="1"/>
</dbReference>
<dbReference type="EMBL" id="CAJFCJ010000015">
    <property type="protein sequence ID" value="CAD5122034.1"/>
    <property type="molecule type" value="Genomic_DNA"/>
</dbReference>
<comment type="caution">
    <text evidence="1">Lacks conserved residue(s) required for the propagation of feature annotation.</text>
</comment>
<keyword evidence="2" id="KW-1133">Transmembrane helix</keyword>
<dbReference type="SUPFAM" id="SSF56399">
    <property type="entry name" value="ADP-ribosylation"/>
    <property type="match status" value="1"/>
</dbReference>
<keyword evidence="2" id="KW-0472">Membrane</keyword>
<feature type="domain" description="Disintegrin" evidence="3">
    <location>
        <begin position="616"/>
        <end position="690"/>
    </location>
</feature>
<keyword evidence="2" id="KW-0812">Transmembrane</keyword>
<evidence type="ECO:0000259" key="3">
    <source>
        <dbReference type="PROSITE" id="PS50214"/>
    </source>
</evidence>
<dbReference type="SUPFAM" id="SSF57552">
    <property type="entry name" value="Blood coagulation inhibitor (disintegrin)"/>
    <property type="match status" value="1"/>
</dbReference>
<dbReference type="GO" id="GO:1990404">
    <property type="term" value="F:NAD+-protein mono-ADP-ribosyltransferase activity"/>
    <property type="evidence" value="ECO:0007669"/>
    <property type="project" value="TreeGrafter"/>
</dbReference>
<dbReference type="Proteomes" id="UP000549394">
    <property type="component" value="Unassembled WGS sequence"/>
</dbReference>
<dbReference type="InterPro" id="IPR001762">
    <property type="entry name" value="Disintegrin_dom"/>
</dbReference>
<dbReference type="Pfam" id="PF00644">
    <property type="entry name" value="PARP"/>
    <property type="match status" value="1"/>
</dbReference>
<dbReference type="InterPro" id="IPR036436">
    <property type="entry name" value="Disintegrin_dom_sf"/>
</dbReference>
<dbReference type="InterPro" id="IPR051712">
    <property type="entry name" value="ARTD-AVP"/>
</dbReference>
<accession>A0A7I8W5G9</accession>
<evidence type="ECO:0000313" key="5">
    <source>
        <dbReference type="Proteomes" id="UP000549394"/>
    </source>
</evidence>
<dbReference type="PROSITE" id="PS50214">
    <property type="entry name" value="DISINTEGRIN_2"/>
    <property type="match status" value="1"/>
</dbReference>
<dbReference type="PANTHER" id="PTHR45740:SF2">
    <property type="entry name" value="POLY [ADP-RIBOSE] POLYMERASE"/>
    <property type="match status" value="1"/>
</dbReference>
<dbReference type="InterPro" id="IPR012317">
    <property type="entry name" value="Poly(ADP-ribose)pol_cat_dom"/>
</dbReference>